<dbReference type="InterPro" id="IPR023186">
    <property type="entry name" value="IUNH"/>
</dbReference>
<dbReference type="EMBL" id="BARU01018224">
    <property type="protein sequence ID" value="GAH53969.1"/>
    <property type="molecule type" value="Genomic_DNA"/>
</dbReference>
<keyword evidence="2" id="KW-0326">Glycosidase</keyword>
<dbReference type="GO" id="GO:0006152">
    <property type="term" value="P:purine nucleoside catabolic process"/>
    <property type="evidence" value="ECO:0007669"/>
    <property type="project" value="TreeGrafter"/>
</dbReference>
<evidence type="ECO:0000256" key="2">
    <source>
        <dbReference type="ARBA" id="ARBA00023295"/>
    </source>
</evidence>
<dbReference type="Gene3D" id="3.90.245.10">
    <property type="entry name" value="Ribonucleoside hydrolase-like"/>
    <property type="match status" value="1"/>
</dbReference>
<comment type="caution">
    <text evidence="4">The sequence shown here is derived from an EMBL/GenBank/DDBJ whole genome shotgun (WGS) entry which is preliminary data.</text>
</comment>
<accession>X1HJI5</accession>
<gene>
    <name evidence="4" type="ORF">S03H2_30143</name>
</gene>
<evidence type="ECO:0000256" key="1">
    <source>
        <dbReference type="ARBA" id="ARBA00022801"/>
    </source>
</evidence>
<dbReference type="PANTHER" id="PTHR12304:SF4">
    <property type="entry name" value="URIDINE NUCLEOSIDASE"/>
    <property type="match status" value="1"/>
</dbReference>
<evidence type="ECO:0000259" key="3">
    <source>
        <dbReference type="Pfam" id="PF01156"/>
    </source>
</evidence>
<protein>
    <recommendedName>
        <fullName evidence="3">Inosine/uridine-preferring nucleoside hydrolase domain-containing protein</fullName>
    </recommendedName>
</protein>
<evidence type="ECO:0000313" key="4">
    <source>
        <dbReference type="EMBL" id="GAH53969.1"/>
    </source>
</evidence>
<dbReference type="GO" id="GO:0008477">
    <property type="term" value="F:purine nucleosidase activity"/>
    <property type="evidence" value="ECO:0007669"/>
    <property type="project" value="TreeGrafter"/>
</dbReference>
<feature type="domain" description="Inosine/uridine-preferring nucleoside hydrolase" evidence="3">
    <location>
        <begin position="18"/>
        <end position="290"/>
    </location>
</feature>
<dbReference type="SUPFAM" id="SSF53590">
    <property type="entry name" value="Nucleoside hydrolase"/>
    <property type="match status" value="1"/>
</dbReference>
<dbReference type="GO" id="GO:0005829">
    <property type="term" value="C:cytosol"/>
    <property type="evidence" value="ECO:0007669"/>
    <property type="project" value="TreeGrafter"/>
</dbReference>
<organism evidence="4">
    <name type="scientific">marine sediment metagenome</name>
    <dbReference type="NCBI Taxonomy" id="412755"/>
    <lineage>
        <taxon>unclassified sequences</taxon>
        <taxon>metagenomes</taxon>
        <taxon>ecological metagenomes</taxon>
    </lineage>
</organism>
<proteinExistence type="predicted"/>
<sequence>GTNMMTNDYDSEDSSVKLILDTDTSTGVLGAEIDDGFAILLCLALEKLGKVRLLGITEVAGNTNVDQGVMCALKMLELTGRGDIPVYKGVGRPLVLEKRKPPFNPDTVTEPLGSAPKNCQQQEHAVDFIIQKAREFPGQITLVPIGPLMNIAMAILKDPDIIPLIKEIVAMGGEFNGVFFPGGFNWWFCPHSAQIVLRAGIPITIVPTDVTVKTALTLKQLNSLGEGELVNWLKGASEPFMTHKAGEEKAAYLHDPLAVAIAVDKTIAKQSRELYVDTIIDGPWAGMTIGQETT</sequence>
<name>X1HJI5_9ZZZZ</name>
<feature type="non-terminal residue" evidence="4">
    <location>
        <position position="294"/>
    </location>
</feature>
<keyword evidence="1" id="KW-0378">Hydrolase</keyword>
<dbReference type="PANTHER" id="PTHR12304">
    <property type="entry name" value="INOSINE-URIDINE PREFERRING NUCLEOSIDE HYDROLASE"/>
    <property type="match status" value="1"/>
</dbReference>
<feature type="non-terminal residue" evidence="4">
    <location>
        <position position="1"/>
    </location>
</feature>
<reference evidence="4" key="1">
    <citation type="journal article" date="2014" name="Front. Microbiol.">
        <title>High frequency of phylogenetically diverse reductive dehalogenase-homologous genes in deep subseafloor sedimentary metagenomes.</title>
        <authorList>
            <person name="Kawai M."/>
            <person name="Futagami T."/>
            <person name="Toyoda A."/>
            <person name="Takaki Y."/>
            <person name="Nishi S."/>
            <person name="Hori S."/>
            <person name="Arai W."/>
            <person name="Tsubouchi T."/>
            <person name="Morono Y."/>
            <person name="Uchiyama I."/>
            <person name="Ito T."/>
            <person name="Fujiyama A."/>
            <person name="Inagaki F."/>
            <person name="Takami H."/>
        </authorList>
    </citation>
    <scope>NUCLEOTIDE SEQUENCE</scope>
    <source>
        <strain evidence="4">Expedition CK06-06</strain>
    </source>
</reference>
<dbReference type="AlphaFoldDB" id="X1HJI5"/>
<dbReference type="InterPro" id="IPR036452">
    <property type="entry name" value="Ribo_hydro-like"/>
</dbReference>
<dbReference type="Pfam" id="PF01156">
    <property type="entry name" value="IU_nuc_hydro"/>
    <property type="match status" value="1"/>
</dbReference>
<dbReference type="InterPro" id="IPR001910">
    <property type="entry name" value="Inosine/uridine_hydrolase_dom"/>
</dbReference>